<dbReference type="GO" id="GO:0003677">
    <property type="term" value="F:DNA binding"/>
    <property type="evidence" value="ECO:0007669"/>
    <property type="project" value="UniProtKB-KW"/>
</dbReference>
<dbReference type="GO" id="GO:0032993">
    <property type="term" value="C:protein-DNA complex"/>
    <property type="evidence" value="ECO:0007669"/>
    <property type="project" value="TreeGrafter"/>
</dbReference>
<keyword evidence="2" id="KW-0805">Transcription regulation</keyword>
<dbReference type="InterPro" id="IPR036388">
    <property type="entry name" value="WH-like_DNA-bd_sf"/>
</dbReference>
<dbReference type="Pfam" id="PF03466">
    <property type="entry name" value="LysR_substrate"/>
    <property type="match status" value="1"/>
</dbReference>
<gene>
    <name evidence="6" type="ORF">AT728_23015</name>
</gene>
<dbReference type="GO" id="GO:0003700">
    <property type="term" value="F:DNA-binding transcription factor activity"/>
    <property type="evidence" value="ECO:0007669"/>
    <property type="project" value="InterPro"/>
</dbReference>
<dbReference type="OrthoDB" id="3171102at2"/>
<evidence type="ECO:0000256" key="4">
    <source>
        <dbReference type="ARBA" id="ARBA00023163"/>
    </source>
</evidence>
<comment type="caution">
    <text evidence="6">The sequence shown here is derived from an EMBL/GenBank/DDBJ whole genome shotgun (WGS) entry which is preliminary data.</text>
</comment>
<dbReference type="SUPFAM" id="SSF53850">
    <property type="entry name" value="Periplasmic binding protein-like II"/>
    <property type="match status" value="1"/>
</dbReference>
<keyword evidence="4" id="KW-0804">Transcription</keyword>
<dbReference type="Gene3D" id="3.40.190.10">
    <property type="entry name" value="Periplasmic binding protein-like II"/>
    <property type="match status" value="2"/>
</dbReference>
<dbReference type="STRING" id="1765722.AT728_23015"/>
<dbReference type="Gene3D" id="1.10.10.10">
    <property type="entry name" value="Winged helix-like DNA-binding domain superfamily/Winged helix DNA-binding domain"/>
    <property type="match status" value="1"/>
</dbReference>
<comment type="similarity">
    <text evidence="1">Belongs to the LysR transcriptional regulatory family.</text>
</comment>
<name>A0A0W7X1P9_9ACTN</name>
<dbReference type="SUPFAM" id="SSF46785">
    <property type="entry name" value="Winged helix' DNA-binding domain"/>
    <property type="match status" value="1"/>
</dbReference>
<dbReference type="EMBL" id="LOCL01000036">
    <property type="protein sequence ID" value="KUF16793.1"/>
    <property type="molecule type" value="Genomic_DNA"/>
</dbReference>
<sequence>MDMGLRHLRVVLVVAESGSISRAAATLKIAQSGLTAQLRRIEREFGGPLFRRRPDGVVPTELGLHVLGRAGELLDGFGDLLTTARALARTAEPPGAIALGGVDSPWVPAVAAVVRDRLPDHEQLTYLEPSSRDVLDLLRAGKVALALVHEFPDVAPPRLREFAARDLGTEPVLIGLPAGHRLARRRTVALDELAGETWVAPGERSDGLGLSLRVACERAGFTPRFRYFGADRTTAAAIVGAGGAVGAFAPPDARLPGVTLIRVRQGPLWRRTWLVWKTESPLAGLAESLDPELLGPRLLAV</sequence>
<evidence type="ECO:0000256" key="1">
    <source>
        <dbReference type="ARBA" id="ARBA00009437"/>
    </source>
</evidence>
<protein>
    <recommendedName>
        <fullName evidence="5">HTH lysR-type domain-containing protein</fullName>
    </recommendedName>
</protein>
<dbReference type="InterPro" id="IPR005119">
    <property type="entry name" value="LysR_subst-bd"/>
</dbReference>
<proteinExistence type="inferred from homology"/>
<keyword evidence="3" id="KW-0238">DNA-binding</keyword>
<evidence type="ECO:0000313" key="7">
    <source>
        <dbReference type="Proteomes" id="UP000054804"/>
    </source>
</evidence>
<dbReference type="InterPro" id="IPR000847">
    <property type="entry name" value="LysR_HTH_N"/>
</dbReference>
<dbReference type="Proteomes" id="UP000054804">
    <property type="component" value="Unassembled WGS sequence"/>
</dbReference>
<dbReference type="RefSeq" id="WP_058849063.1">
    <property type="nucleotide sequence ID" value="NZ_LOCL01000036.1"/>
</dbReference>
<evidence type="ECO:0000256" key="2">
    <source>
        <dbReference type="ARBA" id="ARBA00023015"/>
    </source>
</evidence>
<dbReference type="PROSITE" id="PS50931">
    <property type="entry name" value="HTH_LYSR"/>
    <property type="match status" value="1"/>
</dbReference>
<dbReference type="PRINTS" id="PR00039">
    <property type="entry name" value="HTHLYSR"/>
</dbReference>
<dbReference type="PANTHER" id="PTHR30346:SF30">
    <property type="entry name" value="SMALL NEUTRAL PROTEASE REGULATORY PROTEIN"/>
    <property type="match status" value="1"/>
</dbReference>
<dbReference type="PANTHER" id="PTHR30346">
    <property type="entry name" value="TRANSCRIPTIONAL DUAL REGULATOR HCAR-RELATED"/>
    <property type="match status" value="1"/>
</dbReference>
<keyword evidence="7" id="KW-1185">Reference proteome</keyword>
<organism evidence="6 7">
    <name type="scientific">Streptomyces silvensis</name>
    <dbReference type="NCBI Taxonomy" id="1765722"/>
    <lineage>
        <taxon>Bacteria</taxon>
        <taxon>Bacillati</taxon>
        <taxon>Actinomycetota</taxon>
        <taxon>Actinomycetes</taxon>
        <taxon>Kitasatosporales</taxon>
        <taxon>Streptomycetaceae</taxon>
        <taxon>Streptomyces</taxon>
    </lineage>
</organism>
<feature type="domain" description="HTH lysR-type" evidence="5">
    <location>
        <begin position="3"/>
        <end position="60"/>
    </location>
</feature>
<reference evidence="6 7" key="1">
    <citation type="submission" date="2015-12" db="EMBL/GenBank/DDBJ databases">
        <title>Draft genome sequence of Streptomyces silvensis ATCC 53525, a producer of novel hormone antagonists.</title>
        <authorList>
            <person name="Johnston C.W."/>
            <person name="Li Y."/>
            <person name="Magarvey N.A."/>
        </authorList>
    </citation>
    <scope>NUCLEOTIDE SEQUENCE [LARGE SCALE GENOMIC DNA]</scope>
    <source>
        <strain evidence="6 7">ATCC 53525</strain>
    </source>
</reference>
<accession>A0A0W7X1P9</accession>
<dbReference type="AlphaFoldDB" id="A0A0W7X1P9"/>
<dbReference type="Pfam" id="PF00126">
    <property type="entry name" value="HTH_1"/>
    <property type="match status" value="1"/>
</dbReference>
<dbReference type="InterPro" id="IPR036390">
    <property type="entry name" value="WH_DNA-bd_sf"/>
</dbReference>
<evidence type="ECO:0000259" key="5">
    <source>
        <dbReference type="PROSITE" id="PS50931"/>
    </source>
</evidence>
<evidence type="ECO:0000256" key="3">
    <source>
        <dbReference type="ARBA" id="ARBA00023125"/>
    </source>
</evidence>
<evidence type="ECO:0000313" key="6">
    <source>
        <dbReference type="EMBL" id="KUF16793.1"/>
    </source>
</evidence>